<protein>
    <submittedName>
        <fullName evidence="3">Streptothricin hydrolase</fullName>
        <ecNumber evidence="3">3.5.2.19</ecNumber>
    </submittedName>
</protein>
<gene>
    <name evidence="3" type="primary">sttH</name>
    <name evidence="3" type="ORF">DPBNPPHM_01619</name>
</gene>
<dbReference type="SUPFAM" id="SSF52499">
    <property type="entry name" value="Isochorismatase-like hydrolases"/>
    <property type="match status" value="1"/>
</dbReference>
<dbReference type="PANTHER" id="PTHR43540">
    <property type="entry name" value="PEROXYUREIDOACRYLATE/UREIDOACRYLATE AMIDOHYDROLASE-RELATED"/>
    <property type="match status" value="1"/>
</dbReference>
<dbReference type="PANTHER" id="PTHR43540:SF1">
    <property type="entry name" value="ISOCHORISMATASE HYDROLASE"/>
    <property type="match status" value="1"/>
</dbReference>
<accession>A0A5S9PX23</accession>
<dbReference type="InterPro" id="IPR036380">
    <property type="entry name" value="Isochorismatase-like_sf"/>
</dbReference>
<dbReference type="EMBL" id="CACSII010000017">
    <property type="protein sequence ID" value="CAA0113104.1"/>
    <property type="molecule type" value="Genomic_DNA"/>
</dbReference>
<dbReference type="InterPro" id="IPR000868">
    <property type="entry name" value="Isochorismatase-like_dom"/>
</dbReference>
<sequence length="181" mass="19666">MTQALLIIDLQNDYYPGGEWELHNIALASANAKRILASYRAQKRAVFHVYHEFESADAPFFKPGSPGVEIHSDVAPIEGEAVVMKRKVNAFIDTDLHQQLQANNISELVIIGAMSHMCIDAATRAASDLGYQVTVAEDACASREVTFGDASVSAEDTHNAYMSSLSFAYANVITTEALLAD</sequence>
<dbReference type="EC" id="3.5.2.19" evidence="3"/>
<reference evidence="3 4" key="1">
    <citation type="submission" date="2019-11" db="EMBL/GenBank/DDBJ databases">
        <authorList>
            <person name="Holert J."/>
        </authorList>
    </citation>
    <scope>NUCLEOTIDE SEQUENCE [LARGE SCALE GENOMIC DNA]</scope>
    <source>
        <strain evidence="3">BC5_2</strain>
    </source>
</reference>
<name>A0A5S9PX23_9GAMM</name>
<dbReference type="Gene3D" id="3.40.50.850">
    <property type="entry name" value="Isochorismatase-like"/>
    <property type="match status" value="1"/>
</dbReference>
<dbReference type="CDD" id="cd01014">
    <property type="entry name" value="nicotinamidase_related"/>
    <property type="match status" value="1"/>
</dbReference>
<proteinExistence type="predicted"/>
<evidence type="ECO:0000313" key="4">
    <source>
        <dbReference type="Proteomes" id="UP000434580"/>
    </source>
</evidence>
<organism evidence="3 4">
    <name type="scientific">BD1-7 clade bacterium</name>
    <dbReference type="NCBI Taxonomy" id="2029982"/>
    <lineage>
        <taxon>Bacteria</taxon>
        <taxon>Pseudomonadati</taxon>
        <taxon>Pseudomonadota</taxon>
        <taxon>Gammaproteobacteria</taxon>
        <taxon>Cellvibrionales</taxon>
        <taxon>Spongiibacteraceae</taxon>
        <taxon>BD1-7 clade</taxon>
    </lineage>
</organism>
<dbReference type="AlphaFoldDB" id="A0A5S9PX23"/>
<keyword evidence="1 3" id="KW-0378">Hydrolase</keyword>
<feature type="domain" description="Isochorismatase-like" evidence="2">
    <location>
        <begin position="4"/>
        <end position="176"/>
    </location>
</feature>
<evidence type="ECO:0000259" key="2">
    <source>
        <dbReference type="Pfam" id="PF00857"/>
    </source>
</evidence>
<dbReference type="GO" id="GO:0016787">
    <property type="term" value="F:hydrolase activity"/>
    <property type="evidence" value="ECO:0007669"/>
    <property type="project" value="UniProtKB-KW"/>
</dbReference>
<evidence type="ECO:0000256" key="1">
    <source>
        <dbReference type="ARBA" id="ARBA00022801"/>
    </source>
</evidence>
<dbReference type="Pfam" id="PF00857">
    <property type="entry name" value="Isochorismatase"/>
    <property type="match status" value="1"/>
</dbReference>
<dbReference type="OrthoDB" id="1157330at2"/>
<evidence type="ECO:0000313" key="3">
    <source>
        <dbReference type="EMBL" id="CAA0113104.1"/>
    </source>
</evidence>
<dbReference type="Proteomes" id="UP000434580">
    <property type="component" value="Unassembled WGS sequence"/>
</dbReference>
<dbReference type="InterPro" id="IPR050272">
    <property type="entry name" value="Isochorismatase-like_hydrls"/>
</dbReference>